<name>A0A0B5DDF7_9CORY</name>
<dbReference type="UniPathway" id="UPA00121">
    <property type="reaction ID" value="UER00345"/>
</dbReference>
<evidence type="ECO:0000256" key="6">
    <source>
        <dbReference type="ARBA" id="ARBA00023222"/>
    </source>
</evidence>
<evidence type="ECO:0000256" key="4">
    <source>
        <dbReference type="ARBA" id="ARBA00022605"/>
    </source>
</evidence>
<comment type="pathway">
    <text evidence="1 10">Amino-acid biosynthesis; L-phenylalanine biosynthesis; phenylpyruvate from prephenate: step 1/1.</text>
</comment>
<keyword evidence="6 10" id="KW-0584">Phenylalanine biosynthesis</keyword>
<dbReference type="Pfam" id="PF00800">
    <property type="entry name" value="PDT"/>
    <property type="match status" value="1"/>
</dbReference>
<dbReference type="CDD" id="cd04905">
    <property type="entry name" value="ACT_CM-PDT"/>
    <property type="match status" value="1"/>
</dbReference>
<reference evidence="13 14" key="1">
    <citation type="submission" date="2013-04" db="EMBL/GenBank/DDBJ databases">
        <title>Complete genome sequence of Corynebacterium humireducens DSM 45392(T), isolated from a wastewater-fed microbial fuel cell.</title>
        <authorList>
            <person name="Ruckert C."/>
            <person name="Albersmeier A."/>
            <person name="Kalinowski J."/>
        </authorList>
    </citation>
    <scope>NUCLEOTIDE SEQUENCE [LARGE SCALE GENOMIC DNA]</scope>
    <source>
        <strain evidence="14">MFC-5</strain>
    </source>
</reference>
<dbReference type="InterPro" id="IPR002912">
    <property type="entry name" value="ACT_dom"/>
</dbReference>
<evidence type="ECO:0000259" key="11">
    <source>
        <dbReference type="PROSITE" id="PS51171"/>
    </source>
</evidence>
<gene>
    <name evidence="10" type="primary">pheA</name>
    <name evidence="13" type="ORF">B842_12140</name>
</gene>
<evidence type="ECO:0000259" key="12">
    <source>
        <dbReference type="PROSITE" id="PS51671"/>
    </source>
</evidence>
<dbReference type="PANTHER" id="PTHR21022:SF19">
    <property type="entry name" value="PREPHENATE DEHYDRATASE-RELATED"/>
    <property type="match status" value="1"/>
</dbReference>
<evidence type="ECO:0000256" key="8">
    <source>
        <dbReference type="ARBA" id="ARBA00047848"/>
    </source>
</evidence>
<evidence type="ECO:0000313" key="13">
    <source>
        <dbReference type="EMBL" id="AJE34273.1"/>
    </source>
</evidence>
<dbReference type="NCBIfam" id="NF008865">
    <property type="entry name" value="PRK11898.1"/>
    <property type="match status" value="1"/>
</dbReference>
<dbReference type="InterPro" id="IPR018528">
    <property type="entry name" value="Preph_deHydtase_CS"/>
</dbReference>
<dbReference type="PROSITE" id="PS00857">
    <property type="entry name" value="PREPHENATE_DEHYDR_1"/>
    <property type="match status" value="1"/>
</dbReference>
<evidence type="ECO:0000256" key="3">
    <source>
        <dbReference type="ARBA" id="ARBA00021872"/>
    </source>
</evidence>
<evidence type="ECO:0000256" key="10">
    <source>
        <dbReference type="RuleBase" id="RU361254"/>
    </source>
</evidence>
<organism evidence="13 14">
    <name type="scientific">Corynebacterium humireducens NBRC 106098 = DSM 45392</name>
    <dbReference type="NCBI Taxonomy" id="1223515"/>
    <lineage>
        <taxon>Bacteria</taxon>
        <taxon>Bacillati</taxon>
        <taxon>Actinomycetota</taxon>
        <taxon>Actinomycetes</taxon>
        <taxon>Mycobacteriales</taxon>
        <taxon>Corynebacteriaceae</taxon>
        <taxon>Corynebacterium</taxon>
    </lineage>
</organism>
<accession>A0A0B5DDF7</accession>
<dbReference type="Pfam" id="PF01842">
    <property type="entry name" value="ACT"/>
    <property type="match status" value="1"/>
</dbReference>
<dbReference type="CDD" id="cd13632">
    <property type="entry name" value="PBP2_Aa-PDT_like"/>
    <property type="match status" value="1"/>
</dbReference>
<dbReference type="EMBL" id="CP005286">
    <property type="protein sequence ID" value="AJE34273.1"/>
    <property type="molecule type" value="Genomic_DNA"/>
</dbReference>
<dbReference type="AlphaFoldDB" id="A0A0B5DDF7"/>
<dbReference type="KEGG" id="chm:B842_12140"/>
<evidence type="ECO:0000256" key="9">
    <source>
        <dbReference type="PIRSR" id="PIRSR001500-2"/>
    </source>
</evidence>
<dbReference type="GO" id="GO:0009094">
    <property type="term" value="P:L-phenylalanine biosynthetic process"/>
    <property type="evidence" value="ECO:0007669"/>
    <property type="project" value="UniProtKB-UniPathway"/>
</dbReference>
<dbReference type="SUPFAM" id="SSF53850">
    <property type="entry name" value="Periplasmic binding protein-like II"/>
    <property type="match status" value="1"/>
</dbReference>
<feature type="domain" description="ACT" evidence="12">
    <location>
        <begin position="203"/>
        <end position="280"/>
    </location>
</feature>
<dbReference type="GO" id="GO:0004664">
    <property type="term" value="F:prephenate dehydratase activity"/>
    <property type="evidence" value="ECO:0007669"/>
    <property type="project" value="UniProtKB-UniRule"/>
</dbReference>
<dbReference type="EC" id="4.2.1.51" evidence="2 10"/>
<feature type="site" description="Essential for prephenate dehydratase activity" evidence="9">
    <location>
        <position position="182"/>
    </location>
</feature>
<evidence type="ECO:0000256" key="7">
    <source>
        <dbReference type="ARBA" id="ARBA00023239"/>
    </source>
</evidence>
<dbReference type="HOGENOM" id="CLU_035008_0_0_11"/>
<keyword evidence="14" id="KW-1185">Reference proteome</keyword>
<dbReference type="FunFam" id="3.30.70.260:FF:000012">
    <property type="entry name" value="Prephenate dehydratase"/>
    <property type="match status" value="1"/>
</dbReference>
<evidence type="ECO:0000256" key="1">
    <source>
        <dbReference type="ARBA" id="ARBA00004741"/>
    </source>
</evidence>
<evidence type="ECO:0000256" key="2">
    <source>
        <dbReference type="ARBA" id="ARBA00013147"/>
    </source>
</evidence>
<evidence type="ECO:0000256" key="5">
    <source>
        <dbReference type="ARBA" id="ARBA00023141"/>
    </source>
</evidence>
<keyword evidence="5 10" id="KW-0057">Aromatic amino acid biosynthesis</keyword>
<dbReference type="Gene3D" id="3.30.70.260">
    <property type="match status" value="1"/>
</dbReference>
<dbReference type="InterPro" id="IPR001086">
    <property type="entry name" value="Preph_deHydtase"/>
</dbReference>
<dbReference type="STRING" id="1223515.B842_12140"/>
<protein>
    <recommendedName>
        <fullName evidence="3 10">Prephenate dehydratase</fullName>
        <shortName evidence="10">PDT</shortName>
        <ecNumber evidence="2 10">4.2.1.51</ecNumber>
    </recommendedName>
</protein>
<dbReference type="PANTHER" id="PTHR21022">
    <property type="entry name" value="PREPHENATE DEHYDRATASE P PROTEIN"/>
    <property type="match status" value="1"/>
</dbReference>
<keyword evidence="4 10" id="KW-0028">Amino-acid biosynthesis</keyword>
<dbReference type="Proteomes" id="UP000031524">
    <property type="component" value="Chromosome"/>
</dbReference>
<dbReference type="InterPro" id="IPR045865">
    <property type="entry name" value="ACT-like_dom_sf"/>
</dbReference>
<dbReference type="PROSITE" id="PS00858">
    <property type="entry name" value="PREPHENATE_DEHYDR_2"/>
    <property type="match status" value="1"/>
</dbReference>
<evidence type="ECO:0000313" key="14">
    <source>
        <dbReference type="Proteomes" id="UP000031524"/>
    </source>
</evidence>
<dbReference type="PIRSF" id="PIRSF001500">
    <property type="entry name" value="Chor_mut_pdt_Ppr"/>
    <property type="match status" value="1"/>
</dbReference>
<dbReference type="RefSeq" id="WP_040086971.1">
    <property type="nucleotide sequence ID" value="NZ_BCSU01000013.1"/>
</dbReference>
<keyword evidence="7 10" id="KW-0456">Lyase</keyword>
<proteinExistence type="predicted"/>
<dbReference type="GO" id="GO:0005737">
    <property type="term" value="C:cytoplasm"/>
    <property type="evidence" value="ECO:0007669"/>
    <property type="project" value="TreeGrafter"/>
</dbReference>
<comment type="catalytic activity">
    <reaction evidence="8 10">
        <text>prephenate + H(+) = 3-phenylpyruvate + CO2 + H2O</text>
        <dbReference type="Rhea" id="RHEA:21648"/>
        <dbReference type="ChEBI" id="CHEBI:15377"/>
        <dbReference type="ChEBI" id="CHEBI:15378"/>
        <dbReference type="ChEBI" id="CHEBI:16526"/>
        <dbReference type="ChEBI" id="CHEBI:18005"/>
        <dbReference type="ChEBI" id="CHEBI:29934"/>
        <dbReference type="EC" id="4.2.1.51"/>
    </reaction>
</comment>
<dbReference type="OrthoDB" id="9802281at2"/>
<dbReference type="PROSITE" id="PS51671">
    <property type="entry name" value="ACT"/>
    <property type="match status" value="1"/>
</dbReference>
<dbReference type="Gene3D" id="3.40.190.10">
    <property type="entry name" value="Periplasmic binding protein-like II"/>
    <property type="match status" value="2"/>
</dbReference>
<dbReference type="SUPFAM" id="SSF55021">
    <property type="entry name" value="ACT-like"/>
    <property type="match status" value="1"/>
</dbReference>
<sequence>MTAPTTVAYLGPAGTFTEAALIRFQDQGAFGDGEVEQLPVNSPREALDAVRGGRAQFACVAIENSVDGAVTSTFDALVEAGGVQIYHELEIEIAFSIMLRPGTELSDVRTFTTHPVAHQQVRQWLAQHLPDAQFVPASSNAAAAQAVAEGRADAAAAPDRAAVLFGLDVVAKEVADMAGARTRFVVVGPRGVPTPRTGTDQTTVVFTLPNEPGTLVAALTEFSLRGVDMSRIESRPTRKVFGTYHFYVDLVGHIDDIPLAEALRALWLRAEDITYLGSWPTPGRDGREDALEADQARLQRATDWVRAARDGKDLP</sequence>
<dbReference type="InterPro" id="IPR008242">
    <property type="entry name" value="Chor_mutase/pphenate_deHydtase"/>
</dbReference>
<feature type="domain" description="Prephenate dehydratase" evidence="11">
    <location>
        <begin position="6"/>
        <end position="189"/>
    </location>
</feature>
<dbReference type="PROSITE" id="PS51171">
    <property type="entry name" value="PREPHENATE_DEHYDR_3"/>
    <property type="match status" value="1"/>
</dbReference>